<keyword evidence="1" id="KW-0472">Membrane</keyword>
<protein>
    <submittedName>
        <fullName evidence="2">Uncharacterized protein</fullName>
    </submittedName>
</protein>
<feature type="transmembrane region" description="Helical" evidence="1">
    <location>
        <begin position="20"/>
        <end position="45"/>
    </location>
</feature>
<dbReference type="AlphaFoldDB" id="A0A1N7D1U2"/>
<sequence length="46" mass="5074">MGIRGRRLSWRERIEGKRTIRGVLVGLAIGATAWVVIAVVLILVFA</sequence>
<keyword evidence="3" id="KW-1185">Reference proteome</keyword>
<dbReference type="Proteomes" id="UP000186218">
    <property type="component" value="Unassembled WGS sequence"/>
</dbReference>
<evidence type="ECO:0000313" key="3">
    <source>
        <dbReference type="Proteomes" id="UP000186218"/>
    </source>
</evidence>
<dbReference type="RefSeq" id="WP_159441823.1">
    <property type="nucleotide sequence ID" value="NZ_FTNT01000001.1"/>
</dbReference>
<keyword evidence="1" id="KW-1133">Transmembrane helix</keyword>
<reference evidence="2 3" key="1">
    <citation type="submission" date="2017-01" db="EMBL/GenBank/DDBJ databases">
        <authorList>
            <person name="Mah S.A."/>
            <person name="Swanson W.J."/>
            <person name="Moy G.W."/>
            <person name="Vacquier V.D."/>
        </authorList>
    </citation>
    <scope>NUCLEOTIDE SEQUENCE [LARGE SCALE GENOMIC DNA]</scope>
    <source>
        <strain evidence="2 3">CPCC 203464</strain>
    </source>
</reference>
<gene>
    <name evidence="2" type="ORF">SAMN05445060_0516</name>
</gene>
<name>A0A1N7D1U2_9NOCA</name>
<organism evidence="2 3">
    <name type="scientific">Williamsia sterculiae</name>
    <dbReference type="NCBI Taxonomy" id="1344003"/>
    <lineage>
        <taxon>Bacteria</taxon>
        <taxon>Bacillati</taxon>
        <taxon>Actinomycetota</taxon>
        <taxon>Actinomycetes</taxon>
        <taxon>Mycobacteriales</taxon>
        <taxon>Nocardiaceae</taxon>
        <taxon>Williamsia</taxon>
    </lineage>
</organism>
<evidence type="ECO:0000256" key="1">
    <source>
        <dbReference type="SAM" id="Phobius"/>
    </source>
</evidence>
<keyword evidence="1" id="KW-0812">Transmembrane</keyword>
<evidence type="ECO:0000313" key="2">
    <source>
        <dbReference type="EMBL" id="SIR69799.1"/>
    </source>
</evidence>
<proteinExistence type="predicted"/>
<dbReference type="STRING" id="1344003.SAMN05445060_0516"/>
<dbReference type="EMBL" id="FTNT01000001">
    <property type="protein sequence ID" value="SIR69799.1"/>
    <property type="molecule type" value="Genomic_DNA"/>
</dbReference>
<accession>A0A1N7D1U2</accession>